<keyword evidence="2" id="KW-0808">Transferase</keyword>
<dbReference type="KEGG" id="lbm:DS830_04865"/>
<dbReference type="InterPro" id="IPR029044">
    <property type="entry name" value="Nucleotide-diphossugar_trans"/>
</dbReference>
<dbReference type="SUPFAM" id="SSF53448">
    <property type="entry name" value="Nucleotide-diphospho-sugar transferases"/>
    <property type="match status" value="1"/>
</dbReference>
<dbReference type="InterPro" id="IPR001173">
    <property type="entry name" value="Glyco_trans_2-like"/>
</dbReference>
<dbReference type="RefSeq" id="WP_118908458.1">
    <property type="nucleotide sequence ID" value="NZ_CP031513.1"/>
</dbReference>
<evidence type="ECO:0000256" key="1">
    <source>
        <dbReference type="ARBA" id="ARBA00022676"/>
    </source>
</evidence>
<comment type="caution">
    <text evidence="3">The sequence shown here is derived from an EMBL/GenBank/DDBJ whole genome shotgun (WGS) entry which is preliminary data.</text>
</comment>
<evidence type="ECO:0000256" key="2">
    <source>
        <dbReference type="ARBA" id="ARBA00022679"/>
    </source>
</evidence>
<keyword evidence="1" id="KW-0328">Glycosyltransferase</keyword>
<dbReference type="Proteomes" id="UP000284822">
    <property type="component" value="Unassembled WGS sequence"/>
</dbReference>
<dbReference type="EMBL" id="QOCS01000008">
    <property type="protein sequence ID" value="RHW47395.1"/>
    <property type="molecule type" value="Genomic_DNA"/>
</dbReference>
<dbReference type="PANTHER" id="PTHR22916">
    <property type="entry name" value="GLYCOSYLTRANSFERASE"/>
    <property type="match status" value="1"/>
</dbReference>
<reference evidence="3 4" key="1">
    <citation type="submission" date="2018-07" db="EMBL/GenBank/DDBJ databases">
        <title>Genome sequences of six Lactobacillus spp. isolated from bumble bee guts.</title>
        <authorList>
            <person name="Motta E.V.S."/>
            <person name="Moran N.A."/>
        </authorList>
    </citation>
    <scope>NUCLEOTIDE SEQUENCE [LARGE SCALE GENOMIC DNA]</scope>
    <source>
        <strain evidence="3 4">LV-8.1</strain>
    </source>
</reference>
<dbReference type="PANTHER" id="PTHR22916:SF51">
    <property type="entry name" value="GLYCOSYLTRANSFERASE EPSH-RELATED"/>
    <property type="match status" value="1"/>
</dbReference>
<proteinExistence type="predicted"/>
<gene>
    <name evidence="3" type="ORF">DS832_04420</name>
</gene>
<protein>
    <submittedName>
        <fullName evidence="3">Uncharacterized protein</fullName>
    </submittedName>
</protein>
<dbReference type="Gene3D" id="3.90.550.10">
    <property type="entry name" value="Spore Coat Polysaccharide Biosynthesis Protein SpsA, Chain A"/>
    <property type="match status" value="1"/>
</dbReference>
<organism evidence="3 4">
    <name type="scientific">Bombilactobacillus bombi</name>
    <dbReference type="NCBI Taxonomy" id="1303590"/>
    <lineage>
        <taxon>Bacteria</taxon>
        <taxon>Bacillati</taxon>
        <taxon>Bacillota</taxon>
        <taxon>Bacilli</taxon>
        <taxon>Lactobacillales</taxon>
        <taxon>Lactobacillaceae</taxon>
        <taxon>Bombilactobacillus</taxon>
    </lineage>
</organism>
<dbReference type="AlphaFoldDB" id="A0A347SS33"/>
<dbReference type="GO" id="GO:0016757">
    <property type="term" value="F:glycosyltransferase activity"/>
    <property type="evidence" value="ECO:0007669"/>
    <property type="project" value="UniProtKB-KW"/>
</dbReference>
<name>A0A347SS33_9LACO</name>
<sequence>MTKQNIEISIVIPVYNTEKYLNHTVKSVKNQTVYNFELILIDDGSTDNSGKIIDQLAENDSRIVVIHQKNSGLAAARNVGIKRARADVITFIDSDDLVSPLYLEHLLKGFTTPDVEITSIKKESFLIEPRELKNSHILWIKKYDSKHFLNAVFLHNDDLYYVSFWGKAFKSSFLQSQVITEGRYYEDMANIPVIISHAHTIMLLNSTDYFYRENREGSILNSFNEKTCNDLLWSLKYIRKNIIFNKKLKKAYNVLLFNNISFIWIWCIKNKRNYSFIFSFLNRMSFKSMLSMSLKTHVSRKGMLLWFCHKLHLI</sequence>
<evidence type="ECO:0000313" key="4">
    <source>
        <dbReference type="Proteomes" id="UP000284822"/>
    </source>
</evidence>
<accession>A0A347SS33</accession>
<dbReference type="Pfam" id="PF00535">
    <property type="entry name" value="Glycos_transf_2"/>
    <property type="match status" value="1"/>
</dbReference>
<dbReference type="CDD" id="cd00761">
    <property type="entry name" value="Glyco_tranf_GTA_type"/>
    <property type="match status" value="1"/>
</dbReference>
<evidence type="ECO:0000313" key="3">
    <source>
        <dbReference type="EMBL" id="RHW47395.1"/>
    </source>
</evidence>